<gene>
    <name evidence="2" type="ORF">EH32_06045</name>
</gene>
<dbReference type="PROSITE" id="PS50995">
    <property type="entry name" value="HTH_MARR_2"/>
    <property type="match status" value="1"/>
</dbReference>
<dbReference type="Pfam" id="PF12802">
    <property type="entry name" value="MarR_2"/>
    <property type="match status" value="1"/>
</dbReference>
<dbReference type="PRINTS" id="PR00598">
    <property type="entry name" value="HTHMARR"/>
</dbReference>
<dbReference type="PANTHER" id="PTHR33164">
    <property type="entry name" value="TRANSCRIPTIONAL REGULATOR, MARR FAMILY"/>
    <property type="match status" value="1"/>
</dbReference>
<accession>A0A074N3D8</accession>
<dbReference type="PANTHER" id="PTHR33164:SF43">
    <property type="entry name" value="HTH-TYPE TRANSCRIPTIONAL REPRESSOR YETL"/>
    <property type="match status" value="1"/>
</dbReference>
<reference evidence="2 3" key="1">
    <citation type="submission" date="2014-04" db="EMBL/GenBank/DDBJ databases">
        <title>A comprehensive comparison of genomes of Erythrobacter spp. Strains.</title>
        <authorList>
            <person name="Zheng Q."/>
        </authorList>
    </citation>
    <scope>NUCLEOTIDE SEQUENCE [LARGE SCALE GENOMIC DNA]</scope>
    <source>
        <strain evidence="2 3">DSM 8509</strain>
    </source>
</reference>
<sequence>MLRLWIELLGRSNAIKKDLDARLRSEFGQSLSRFDLLSALHRVGPDGLRASELSQFLLVTDGATSQLTPPLIREGLVEREPCPNDRRSVLFRLTPQGSALFERMADRHREWVCERFEGFSEDEVGVLLALARRIEAPLSRQARERAAA</sequence>
<dbReference type="InterPro" id="IPR000835">
    <property type="entry name" value="HTH_MarR-typ"/>
</dbReference>
<dbReference type="GO" id="GO:0006950">
    <property type="term" value="P:response to stress"/>
    <property type="evidence" value="ECO:0007669"/>
    <property type="project" value="TreeGrafter"/>
</dbReference>
<comment type="caution">
    <text evidence="2">The sequence shown here is derived from an EMBL/GenBank/DDBJ whole genome shotgun (WGS) entry which is preliminary data.</text>
</comment>
<dbReference type="AlphaFoldDB" id="A0A074N3D8"/>
<dbReference type="Gene3D" id="1.10.10.10">
    <property type="entry name" value="Winged helix-like DNA-binding domain superfamily/Winged helix DNA-binding domain"/>
    <property type="match status" value="1"/>
</dbReference>
<dbReference type="SUPFAM" id="SSF46785">
    <property type="entry name" value="Winged helix' DNA-binding domain"/>
    <property type="match status" value="1"/>
</dbReference>
<organism evidence="2 3">
    <name type="scientific">Erythrobacter litoralis</name>
    <dbReference type="NCBI Taxonomy" id="39960"/>
    <lineage>
        <taxon>Bacteria</taxon>
        <taxon>Pseudomonadati</taxon>
        <taxon>Pseudomonadota</taxon>
        <taxon>Alphaproteobacteria</taxon>
        <taxon>Sphingomonadales</taxon>
        <taxon>Erythrobacteraceae</taxon>
        <taxon>Erythrobacter/Porphyrobacter group</taxon>
        <taxon>Erythrobacter</taxon>
    </lineage>
</organism>
<dbReference type="InterPro" id="IPR036390">
    <property type="entry name" value="WH_DNA-bd_sf"/>
</dbReference>
<evidence type="ECO:0000313" key="2">
    <source>
        <dbReference type="EMBL" id="KEO98663.1"/>
    </source>
</evidence>
<dbReference type="InterPro" id="IPR036388">
    <property type="entry name" value="WH-like_DNA-bd_sf"/>
</dbReference>
<dbReference type="InterPro" id="IPR039422">
    <property type="entry name" value="MarR/SlyA-like"/>
</dbReference>
<keyword evidence="3" id="KW-1185">Reference proteome</keyword>
<name>A0A074N3D8_9SPHN</name>
<dbReference type="Proteomes" id="UP000027866">
    <property type="component" value="Unassembled WGS sequence"/>
</dbReference>
<feature type="domain" description="HTH marR-type" evidence="1">
    <location>
        <begin position="1"/>
        <end position="136"/>
    </location>
</feature>
<proteinExistence type="predicted"/>
<dbReference type="SMART" id="SM00347">
    <property type="entry name" value="HTH_MARR"/>
    <property type="match status" value="1"/>
</dbReference>
<protein>
    <recommendedName>
        <fullName evidence="1">HTH marR-type domain-containing protein</fullName>
    </recommendedName>
</protein>
<dbReference type="EMBL" id="JMIX01000003">
    <property type="protein sequence ID" value="KEO98663.1"/>
    <property type="molecule type" value="Genomic_DNA"/>
</dbReference>
<dbReference type="GO" id="GO:0003700">
    <property type="term" value="F:DNA-binding transcription factor activity"/>
    <property type="evidence" value="ECO:0007669"/>
    <property type="project" value="InterPro"/>
</dbReference>
<evidence type="ECO:0000259" key="1">
    <source>
        <dbReference type="PROSITE" id="PS50995"/>
    </source>
</evidence>
<evidence type="ECO:0000313" key="3">
    <source>
        <dbReference type="Proteomes" id="UP000027866"/>
    </source>
</evidence>